<gene>
    <name evidence="1" type="ORF">OMP38_03150</name>
</gene>
<evidence type="ECO:0000313" key="1">
    <source>
        <dbReference type="EMBL" id="MDG0789960.1"/>
    </source>
</evidence>
<dbReference type="Proteomes" id="UP001153387">
    <property type="component" value="Unassembled WGS sequence"/>
</dbReference>
<comment type="caution">
    <text evidence="1">The sequence shown here is derived from an EMBL/GenBank/DDBJ whole genome shotgun (WGS) entry which is preliminary data.</text>
</comment>
<dbReference type="EMBL" id="JAPDHZ010000002">
    <property type="protein sequence ID" value="MDG0789960.1"/>
    <property type="molecule type" value="Genomic_DNA"/>
</dbReference>
<proteinExistence type="predicted"/>
<dbReference type="AlphaFoldDB" id="A0A9X4KHW5"/>
<reference evidence="1 2" key="1">
    <citation type="submission" date="2022-10" db="EMBL/GenBank/DDBJ databases">
        <title>Comparative genomic analysis of Cohnella hashimotonis sp. nov., isolated from the International Space Station.</title>
        <authorList>
            <person name="Simpson A."/>
            <person name="Venkateswaran K."/>
        </authorList>
    </citation>
    <scope>NUCLEOTIDE SEQUENCE [LARGE SCALE GENOMIC DNA]</scope>
    <source>
        <strain evidence="1 2">DSM 18997</strain>
    </source>
</reference>
<organism evidence="1 2">
    <name type="scientific">Cohnella ginsengisoli</name>
    <dbReference type="NCBI Taxonomy" id="425004"/>
    <lineage>
        <taxon>Bacteria</taxon>
        <taxon>Bacillati</taxon>
        <taxon>Bacillota</taxon>
        <taxon>Bacilli</taxon>
        <taxon>Bacillales</taxon>
        <taxon>Paenibacillaceae</taxon>
        <taxon>Cohnella</taxon>
    </lineage>
</organism>
<protein>
    <submittedName>
        <fullName evidence="1">Uncharacterized protein</fullName>
    </submittedName>
</protein>
<accession>A0A9X4KHW5</accession>
<name>A0A9X4KHW5_9BACL</name>
<dbReference type="RefSeq" id="WP_277563846.1">
    <property type="nucleotide sequence ID" value="NZ_JAPDHZ010000002.1"/>
</dbReference>
<keyword evidence="2" id="KW-1185">Reference proteome</keyword>
<evidence type="ECO:0000313" key="2">
    <source>
        <dbReference type="Proteomes" id="UP001153387"/>
    </source>
</evidence>
<sequence length="221" mass="25679">MISTSFPDLEQLCRSTYNNGYFASQLTSTYQEIPLFVTNLSLIEESIECFILGKLAASITLLLTIIEGIARDFCELHNLQFNKHGSISAFDTAVKYGKSVWREKILLIGHQSKLILPEDYLNDEILRTVDEVMDMFISFERYGLNYLYKSQSNFTLNRHSILHGYNKDYYKPINFYRLYSCLEMLAVVVSYKFMPSDPNDLAKFTSKLQKFDLLERVSKMT</sequence>